<keyword evidence="2 4" id="KW-0808">Transferase</keyword>
<dbReference type="Proteomes" id="UP000295411">
    <property type="component" value="Unassembled WGS sequence"/>
</dbReference>
<evidence type="ECO:0000256" key="2">
    <source>
        <dbReference type="ARBA" id="ARBA00022679"/>
    </source>
</evidence>
<dbReference type="Pfam" id="PF02595">
    <property type="entry name" value="Gly_kinase"/>
    <property type="match status" value="1"/>
</dbReference>
<dbReference type="Gene3D" id="3.40.50.10350">
    <property type="entry name" value="Glycerate kinase, domain 1"/>
    <property type="match status" value="1"/>
</dbReference>
<dbReference type="SUPFAM" id="SSF110738">
    <property type="entry name" value="Glycerate kinase I"/>
    <property type="match status" value="1"/>
</dbReference>
<name>A0A4R5U0E3_9MICC</name>
<dbReference type="InterPro" id="IPR018197">
    <property type="entry name" value="Glycerate_kinase_RE-like"/>
</dbReference>
<organism evidence="5 6">
    <name type="scientific">Arthrobacter crusticola</name>
    <dbReference type="NCBI Taxonomy" id="2547960"/>
    <lineage>
        <taxon>Bacteria</taxon>
        <taxon>Bacillati</taxon>
        <taxon>Actinomycetota</taxon>
        <taxon>Actinomycetes</taxon>
        <taxon>Micrococcales</taxon>
        <taxon>Micrococcaceae</taxon>
        <taxon>Arthrobacter</taxon>
    </lineage>
</organism>
<accession>A0A4R5U0E3</accession>
<dbReference type="PANTHER" id="PTHR21599:SF0">
    <property type="entry name" value="GLYCERATE KINASE"/>
    <property type="match status" value="1"/>
</dbReference>
<reference evidence="5 6" key="1">
    <citation type="submission" date="2019-03" db="EMBL/GenBank/DDBJ databases">
        <title>Arthrobacter sp. nov., an bacterium isolated from biocrust in Mu Us Desert.</title>
        <authorList>
            <person name="Lixiong L."/>
        </authorList>
    </citation>
    <scope>NUCLEOTIDE SEQUENCE [LARGE SCALE GENOMIC DNA]</scope>
    <source>
        <strain evidence="5 6">SLN-3</strain>
    </source>
</reference>
<comment type="similarity">
    <text evidence="1 4">Belongs to the glycerate kinase type-1 family.</text>
</comment>
<evidence type="ECO:0000256" key="4">
    <source>
        <dbReference type="PIRNR" id="PIRNR006078"/>
    </source>
</evidence>
<evidence type="ECO:0000256" key="3">
    <source>
        <dbReference type="ARBA" id="ARBA00022777"/>
    </source>
</evidence>
<proteinExistence type="inferred from homology"/>
<dbReference type="EMBL" id="SMTK01000002">
    <property type="protein sequence ID" value="TDK27034.1"/>
    <property type="molecule type" value="Genomic_DNA"/>
</dbReference>
<dbReference type="NCBIfam" id="TIGR00045">
    <property type="entry name" value="glycerate kinase"/>
    <property type="match status" value="1"/>
</dbReference>
<dbReference type="Gene3D" id="3.90.1510.10">
    <property type="entry name" value="Glycerate kinase, domain 2"/>
    <property type="match status" value="1"/>
</dbReference>
<dbReference type="PANTHER" id="PTHR21599">
    <property type="entry name" value="GLYCERATE KINASE"/>
    <property type="match status" value="1"/>
</dbReference>
<dbReference type="InterPro" id="IPR036129">
    <property type="entry name" value="Glycerate_kinase_sf"/>
</dbReference>
<evidence type="ECO:0000313" key="5">
    <source>
        <dbReference type="EMBL" id="TDK27034.1"/>
    </source>
</evidence>
<dbReference type="GO" id="GO:0031388">
    <property type="term" value="P:organic acid phosphorylation"/>
    <property type="evidence" value="ECO:0007669"/>
    <property type="project" value="UniProtKB-UniRule"/>
</dbReference>
<keyword evidence="3 4" id="KW-0418">Kinase</keyword>
<keyword evidence="6" id="KW-1185">Reference proteome</keyword>
<evidence type="ECO:0000313" key="6">
    <source>
        <dbReference type="Proteomes" id="UP000295411"/>
    </source>
</evidence>
<dbReference type="OrthoDB" id="9774290at2"/>
<dbReference type="AlphaFoldDB" id="A0A4R5U0E3"/>
<sequence length="382" mass="38239">MRTVLVASDKFKGSLGAPGVCAAVGRGLTAHRPDLRVVRMPIADGGDGTLDAAVGAGYARREVVVTGPTGERLAAAFAWHAGTATAVVEMAQASGLEKLPGGIPAPLAATTYGTGELVRAALDAGARRIILGVGGSASTDGGLGFLEALGALAVNRRGRALGRGGGALADLGRLDFTTLDARLATCEVILATDVDNPLLGPRGAAAVYGPQKGASPTDVAALEDGLRHYADAVHRACGSSPDVSEAPGAGAAGGLGFAALAVLEATTRPGVEVVLELVGFADALARLREGDLVITGEGSLDAQTLSGKAPAGVARAALARGLPVAAVCGRRTLTAGELEGLGITRAYALTELEQDLQKSIRNADALLGTLGHRIAEDWFPAA</sequence>
<evidence type="ECO:0000256" key="1">
    <source>
        <dbReference type="ARBA" id="ARBA00006284"/>
    </source>
</evidence>
<dbReference type="InterPro" id="IPR018193">
    <property type="entry name" value="Glyc_kinase_flavodox-like_fold"/>
</dbReference>
<comment type="caution">
    <text evidence="5">The sequence shown here is derived from an EMBL/GenBank/DDBJ whole genome shotgun (WGS) entry which is preliminary data.</text>
</comment>
<gene>
    <name evidence="5" type="ORF">E2F48_04815</name>
</gene>
<dbReference type="RefSeq" id="WP_133402877.1">
    <property type="nucleotide sequence ID" value="NZ_SMTK01000002.1"/>
</dbReference>
<dbReference type="InterPro" id="IPR004381">
    <property type="entry name" value="Glycerate_kinase"/>
</dbReference>
<dbReference type="PIRSF" id="PIRSF006078">
    <property type="entry name" value="GlxK"/>
    <property type="match status" value="1"/>
</dbReference>
<dbReference type="GO" id="GO:0008887">
    <property type="term" value="F:glycerate kinase activity"/>
    <property type="evidence" value="ECO:0007669"/>
    <property type="project" value="UniProtKB-UniRule"/>
</dbReference>
<protein>
    <submittedName>
        <fullName evidence="5">Glycerate kinase</fullName>
    </submittedName>
</protein>